<evidence type="ECO:0000313" key="4">
    <source>
        <dbReference type="EMBL" id="CEK70742.1"/>
    </source>
</evidence>
<evidence type="ECO:0000256" key="3">
    <source>
        <dbReference type="SAM" id="Phobius"/>
    </source>
</evidence>
<dbReference type="InterPro" id="IPR042333">
    <property type="entry name" value="LRAD2/Mig-13-like"/>
</dbReference>
<name>A0A0B6ZQR6_9EUPU</name>
<dbReference type="PANTHER" id="PTHR24652">
    <property type="entry name" value="LOW-DENSITY LIPOPROTEIN RECEPTOR CLASS A DOMAIN-CONTAINING PROTEIN 2"/>
    <property type="match status" value="1"/>
</dbReference>
<protein>
    <recommendedName>
        <fullName evidence="5">CUB domain-containing protein</fullName>
    </recommendedName>
</protein>
<dbReference type="InterPro" id="IPR036055">
    <property type="entry name" value="LDL_receptor-like_sf"/>
</dbReference>
<evidence type="ECO:0008006" key="5">
    <source>
        <dbReference type="Google" id="ProtNLM"/>
    </source>
</evidence>
<proteinExistence type="predicted"/>
<dbReference type="SMART" id="SM00192">
    <property type="entry name" value="LDLa"/>
    <property type="match status" value="1"/>
</dbReference>
<dbReference type="AlphaFoldDB" id="A0A0B6ZQR6"/>
<evidence type="ECO:0000256" key="1">
    <source>
        <dbReference type="ARBA" id="ARBA00023157"/>
    </source>
</evidence>
<gene>
    <name evidence="4" type="primary">ORF75462</name>
</gene>
<accession>A0A0B6ZQR6</accession>
<dbReference type="Pfam" id="PF00057">
    <property type="entry name" value="Ldl_recept_a"/>
    <property type="match status" value="1"/>
</dbReference>
<dbReference type="Gene3D" id="4.10.400.10">
    <property type="entry name" value="Low-density Lipoprotein Receptor"/>
    <property type="match status" value="1"/>
</dbReference>
<sequence length="246" mass="27449">MASFFNCVFFIQFVSCLVVGIYGTYYPSVIYADQYCGKSYQVGSDVRIQLSSSLFLNPNVICVVTLLAAPGTKLVARFRNYDMNSDYVSESGPCLVESIQLFDFKVTPLLTGTNGYCRTWTPSGDYDLGAGGFFSYTTYQYNTLIYTASVDLLVSQFIDRSSMPDLSCPKDYFDCNYNNYCVSEDVTCNGYDDCGNSNDEITGCSRSYVFLAGVGVGIIFFVVIIAIIVVFVTRALRRRYIYTQIA</sequence>
<keyword evidence="1" id="KW-1015">Disulfide bond</keyword>
<keyword evidence="3" id="KW-1133">Transmembrane helix</keyword>
<feature type="transmembrane region" description="Helical" evidence="3">
    <location>
        <begin position="208"/>
        <end position="232"/>
    </location>
</feature>
<keyword evidence="3" id="KW-0812">Transmembrane</keyword>
<dbReference type="PANTHER" id="PTHR24652:SF69">
    <property type="entry name" value="CUB DOMAIN-CONTAINING PROTEIN"/>
    <property type="match status" value="1"/>
</dbReference>
<keyword evidence="3" id="KW-0472">Membrane</keyword>
<comment type="caution">
    <text evidence="2">Lacks conserved residue(s) required for the propagation of feature annotation.</text>
</comment>
<dbReference type="CDD" id="cd00112">
    <property type="entry name" value="LDLa"/>
    <property type="match status" value="1"/>
</dbReference>
<dbReference type="PROSITE" id="PS50068">
    <property type="entry name" value="LDLRA_2"/>
    <property type="match status" value="1"/>
</dbReference>
<organism evidence="4">
    <name type="scientific">Arion vulgaris</name>
    <dbReference type="NCBI Taxonomy" id="1028688"/>
    <lineage>
        <taxon>Eukaryota</taxon>
        <taxon>Metazoa</taxon>
        <taxon>Spiralia</taxon>
        <taxon>Lophotrochozoa</taxon>
        <taxon>Mollusca</taxon>
        <taxon>Gastropoda</taxon>
        <taxon>Heterobranchia</taxon>
        <taxon>Euthyneura</taxon>
        <taxon>Panpulmonata</taxon>
        <taxon>Eupulmonata</taxon>
        <taxon>Stylommatophora</taxon>
        <taxon>Helicina</taxon>
        <taxon>Arionoidea</taxon>
        <taxon>Arionidae</taxon>
        <taxon>Arion</taxon>
    </lineage>
</organism>
<dbReference type="EMBL" id="HACG01023877">
    <property type="protein sequence ID" value="CEK70742.1"/>
    <property type="molecule type" value="Transcribed_RNA"/>
</dbReference>
<evidence type="ECO:0000256" key="2">
    <source>
        <dbReference type="PROSITE-ProRule" id="PRU00124"/>
    </source>
</evidence>
<dbReference type="SUPFAM" id="SSF57424">
    <property type="entry name" value="LDL receptor-like module"/>
    <property type="match status" value="1"/>
</dbReference>
<dbReference type="InterPro" id="IPR002172">
    <property type="entry name" value="LDrepeatLR_classA_rpt"/>
</dbReference>
<reference evidence="4" key="1">
    <citation type="submission" date="2014-12" db="EMBL/GenBank/DDBJ databases">
        <title>Insight into the proteome of Arion vulgaris.</title>
        <authorList>
            <person name="Aradska J."/>
            <person name="Bulat T."/>
            <person name="Smidak R."/>
            <person name="Sarate P."/>
            <person name="Gangsoo J."/>
            <person name="Sialana F."/>
            <person name="Bilban M."/>
            <person name="Lubec G."/>
        </authorList>
    </citation>
    <scope>NUCLEOTIDE SEQUENCE</scope>
    <source>
        <tissue evidence="4">Skin</tissue>
    </source>
</reference>